<accession>A0A212L573</accession>
<dbReference type="AlphaFoldDB" id="A0A212L573"/>
<reference evidence="1" key="1">
    <citation type="submission" date="2016-08" db="EMBL/GenBank/DDBJ databases">
        <authorList>
            <person name="Seilhamer J.J."/>
        </authorList>
    </citation>
    <scope>NUCLEOTIDE SEQUENCE</scope>
    <source>
        <strain evidence="1">86</strain>
    </source>
</reference>
<name>A0A212L573_9HYPH</name>
<protein>
    <submittedName>
        <fullName evidence="1">Uncharacterized protein</fullName>
    </submittedName>
</protein>
<proteinExistence type="predicted"/>
<organism evidence="1">
    <name type="scientific">uncultured Pleomorphomonas sp</name>
    <dbReference type="NCBI Taxonomy" id="442121"/>
    <lineage>
        <taxon>Bacteria</taxon>
        <taxon>Pseudomonadati</taxon>
        <taxon>Pseudomonadota</taxon>
        <taxon>Alphaproteobacteria</taxon>
        <taxon>Hyphomicrobiales</taxon>
        <taxon>Pleomorphomonadaceae</taxon>
        <taxon>Pleomorphomonas</taxon>
        <taxon>environmental samples</taxon>
    </lineage>
</organism>
<sequence>MPLRACKTGRSVIDIEELTANGGRAGRLTHRLGSGARKVAILNKDSQPEKHGQYLPTAWLMNG</sequence>
<evidence type="ECO:0000313" key="1">
    <source>
        <dbReference type="EMBL" id="SCM72691.1"/>
    </source>
</evidence>
<dbReference type="EMBL" id="FMJD01000002">
    <property type="protein sequence ID" value="SCM72691.1"/>
    <property type="molecule type" value="Genomic_DNA"/>
</dbReference>
<gene>
    <name evidence="1" type="ORF">KL86PLE_100671</name>
</gene>